<proteinExistence type="predicted"/>
<accession>A0ACC5R8G6</accession>
<reference evidence="1" key="1">
    <citation type="submission" date="2021-01" db="EMBL/GenBank/DDBJ databases">
        <authorList>
            <person name="Sun Q."/>
        </authorList>
    </citation>
    <scope>NUCLEOTIDE SEQUENCE</scope>
    <source>
        <strain evidence="1">YIM B02566</strain>
    </source>
</reference>
<organism evidence="1 2">
    <name type="scientific">Taklimakanibacter albus</name>
    <dbReference type="NCBI Taxonomy" id="2800327"/>
    <lineage>
        <taxon>Bacteria</taxon>
        <taxon>Pseudomonadati</taxon>
        <taxon>Pseudomonadota</taxon>
        <taxon>Alphaproteobacteria</taxon>
        <taxon>Hyphomicrobiales</taxon>
        <taxon>Aestuariivirgaceae</taxon>
        <taxon>Taklimakanibacter</taxon>
    </lineage>
</organism>
<dbReference type="Proteomes" id="UP000616151">
    <property type="component" value="Unassembled WGS sequence"/>
</dbReference>
<dbReference type="EMBL" id="JAENHL010000007">
    <property type="protein sequence ID" value="MBK1868951.1"/>
    <property type="molecule type" value="Genomic_DNA"/>
</dbReference>
<comment type="caution">
    <text evidence="1">The sequence shown here is derived from an EMBL/GenBank/DDBJ whole genome shotgun (WGS) entry which is preliminary data.</text>
</comment>
<evidence type="ECO:0000313" key="2">
    <source>
        <dbReference type="Proteomes" id="UP000616151"/>
    </source>
</evidence>
<protein>
    <submittedName>
        <fullName evidence="1">Helix-turn-helix domain-containing protein</fullName>
    </submittedName>
</protein>
<evidence type="ECO:0000313" key="1">
    <source>
        <dbReference type="EMBL" id="MBK1868951.1"/>
    </source>
</evidence>
<name>A0ACC5R8G6_9HYPH</name>
<sequence>MEISVGQRLKEIRERLGMSQREVARRSGQSAGAVSAIELGKVSPSVETLKRLCDCLDISLADFFAPDQTNPTSAFFSPEEMVGVPMGLIHYQQVHRSTPKAPMQFVRVVVQPGSDTGNVGNPVGTDEVGYIVSGTVEATIGGETRQLKAGDGYLARGGQKQRFRNVSKDTCEYVFVTAAIGF</sequence>
<keyword evidence="2" id="KW-1185">Reference proteome</keyword>
<gene>
    <name evidence="1" type="ORF">JHL16_21510</name>
</gene>